<dbReference type="OrthoDB" id="9807574at2"/>
<sequence length="217" mass="24480">MKKPTLLALSLTLFWTTPTFAETKGWYVKPYLGLNELSNTNGQSVAIGALDGRTEVSTDSGFTAGIGLGYRYNDKFAAEISWEYKTNDSSTLLADGQFFSEGNYASNLFFVNGYYYFQNSSDSKWQPYIGAGFGWVQEIDIDLEENGVEQSFSQQGKFGSQFFAGLNYQLSSQWDINTELRYSRFTDIDLRNEANLGQINGLDYTPTTLQLGFSYRF</sequence>
<feature type="domain" description="Outer membrane protein beta-barrel" evidence="3">
    <location>
        <begin position="8"/>
        <end position="217"/>
    </location>
</feature>
<dbReference type="PANTHER" id="PTHR36920">
    <property type="match status" value="1"/>
</dbReference>
<dbReference type="Proteomes" id="UP000317839">
    <property type="component" value="Unassembled WGS sequence"/>
</dbReference>
<dbReference type="GO" id="GO:0055085">
    <property type="term" value="P:transmembrane transport"/>
    <property type="evidence" value="ECO:0007669"/>
    <property type="project" value="TreeGrafter"/>
</dbReference>
<accession>A0A545T7L6</accession>
<dbReference type="InterPro" id="IPR005618">
    <property type="entry name" value="OMPW"/>
</dbReference>
<reference evidence="4 5" key="1">
    <citation type="submission" date="2019-06" db="EMBL/GenBank/DDBJ databases">
        <title>Draft genome of Aliikangiella marina GYP-15.</title>
        <authorList>
            <person name="Wang G."/>
        </authorList>
    </citation>
    <scope>NUCLEOTIDE SEQUENCE [LARGE SCALE GENOMIC DNA]</scope>
    <source>
        <strain evidence="4 5">GYP-15</strain>
    </source>
</reference>
<evidence type="ECO:0000256" key="2">
    <source>
        <dbReference type="SAM" id="SignalP"/>
    </source>
</evidence>
<dbReference type="RefSeq" id="WP_142943287.1">
    <property type="nucleotide sequence ID" value="NZ_VIKR01000004.1"/>
</dbReference>
<dbReference type="InterPro" id="IPR027385">
    <property type="entry name" value="Beta-barrel_OMP"/>
</dbReference>
<dbReference type="EMBL" id="VIKR01000004">
    <property type="protein sequence ID" value="TQV73155.1"/>
    <property type="molecule type" value="Genomic_DNA"/>
</dbReference>
<proteinExistence type="predicted"/>
<keyword evidence="5" id="KW-1185">Reference proteome</keyword>
<dbReference type="Gene3D" id="2.40.160.20">
    <property type="match status" value="1"/>
</dbReference>
<keyword evidence="1 2" id="KW-0732">Signal</keyword>
<comment type="caution">
    <text evidence="4">The sequence shown here is derived from an EMBL/GenBank/DDBJ whole genome shotgun (WGS) entry which is preliminary data.</text>
</comment>
<organism evidence="4 5">
    <name type="scientific">Aliikangiella marina</name>
    <dbReference type="NCBI Taxonomy" id="1712262"/>
    <lineage>
        <taxon>Bacteria</taxon>
        <taxon>Pseudomonadati</taxon>
        <taxon>Pseudomonadota</taxon>
        <taxon>Gammaproteobacteria</taxon>
        <taxon>Oceanospirillales</taxon>
        <taxon>Pleioneaceae</taxon>
        <taxon>Aliikangiella</taxon>
    </lineage>
</organism>
<dbReference type="SUPFAM" id="SSF56925">
    <property type="entry name" value="OMPA-like"/>
    <property type="match status" value="1"/>
</dbReference>
<dbReference type="Pfam" id="PF13505">
    <property type="entry name" value="OMP_b-brl"/>
    <property type="match status" value="1"/>
</dbReference>
<dbReference type="AlphaFoldDB" id="A0A545T7L6"/>
<gene>
    <name evidence="4" type="ORF">FLL45_17030</name>
</gene>
<dbReference type="InterPro" id="IPR011250">
    <property type="entry name" value="OMP/PagP_B-barrel"/>
</dbReference>
<feature type="signal peptide" evidence="2">
    <location>
        <begin position="1"/>
        <end position="21"/>
    </location>
</feature>
<dbReference type="NCBIfam" id="TIGR01414">
    <property type="entry name" value="autotrans_barl"/>
    <property type="match status" value="1"/>
</dbReference>
<dbReference type="GO" id="GO:0019867">
    <property type="term" value="C:outer membrane"/>
    <property type="evidence" value="ECO:0007669"/>
    <property type="project" value="InterPro"/>
</dbReference>
<feature type="chain" id="PRO_5021874347" evidence="2">
    <location>
        <begin position="22"/>
        <end position="217"/>
    </location>
</feature>
<evidence type="ECO:0000313" key="5">
    <source>
        <dbReference type="Proteomes" id="UP000317839"/>
    </source>
</evidence>
<dbReference type="InterPro" id="IPR006315">
    <property type="entry name" value="OM_autotransptr_brl_dom"/>
</dbReference>
<evidence type="ECO:0000259" key="3">
    <source>
        <dbReference type="Pfam" id="PF13505"/>
    </source>
</evidence>
<evidence type="ECO:0000256" key="1">
    <source>
        <dbReference type="ARBA" id="ARBA00022729"/>
    </source>
</evidence>
<evidence type="ECO:0000313" key="4">
    <source>
        <dbReference type="EMBL" id="TQV73155.1"/>
    </source>
</evidence>
<name>A0A545T7L6_9GAMM</name>
<protein>
    <submittedName>
        <fullName evidence="4">Porin family protein</fullName>
    </submittedName>
</protein>
<dbReference type="PANTHER" id="PTHR36920:SF1">
    <property type="entry name" value="OUTER MEMBRANE PROTEIN W"/>
    <property type="match status" value="1"/>
</dbReference>